<evidence type="ECO:0000313" key="1">
    <source>
        <dbReference type="EMBL" id="NVO29036.1"/>
    </source>
</evidence>
<dbReference type="EMBL" id="JABCJD010000010">
    <property type="protein sequence ID" value="NVO29036.1"/>
    <property type="molecule type" value="Genomic_DNA"/>
</dbReference>
<dbReference type="Proteomes" id="UP000523601">
    <property type="component" value="Unassembled WGS sequence"/>
</dbReference>
<evidence type="ECO:0008006" key="3">
    <source>
        <dbReference type="Google" id="ProtNLM"/>
    </source>
</evidence>
<accession>A0ABX2PHQ9</accession>
<gene>
    <name evidence="1" type="ORF">HJ526_16525</name>
</gene>
<protein>
    <recommendedName>
        <fullName evidence="3">DUF3035 domain-containing protein</fullName>
    </recommendedName>
</protein>
<name>A0ABX2PHQ9_9RHOB</name>
<dbReference type="PROSITE" id="PS51257">
    <property type="entry name" value="PROKAR_LIPOPROTEIN"/>
    <property type="match status" value="1"/>
</dbReference>
<keyword evidence="2" id="KW-1185">Reference proteome</keyword>
<comment type="caution">
    <text evidence="1">The sequence shown here is derived from an EMBL/GenBank/DDBJ whole genome shotgun (WGS) entry which is preliminary data.</text>
</comment>
<proteinExistence type="predicted"/>
<reference evidence="1 2" key="1">
    <citation type="submission" date="2020-04" db="EMBL/GenBank/DDBJ databases">
        <title>Donghicola sp., a member of the Rhodobacteraceae family isolated from mangrove forest in Thailand.</title>
        <authorList>
            <person name="Charoenyingcharoen P."/>
            <person name="Yukphan P."/>
        </authorList>
    </citation>
    <scope>NUCLEOTIDE SEQUENCE [LARGE SCALE GENOMIC DNA]</scope>
    <source>
        <strain evidence="1 2">C2-DW-16</strain>
    </source>
</reference>
<organism evidence="1 2">
    <name type="scientific">Donghicola mangrovi</name>
    <dbReference type="NCBI Taxonomy" id="2729614"/>
    <lineage>
        <taxon>Bacteria</taxon>
        <taxon>Pseudomonadati</taxon>
        <taxon>Pseudomonadota</taxon>
        <taxon>Alphaproteobacteria</taxon>
        <taxon>Rhodobacterales</taxon>
        <taxon>Roseobacteraceae</taxon>
        <taxon>Donghicola</taxon>
    </lineage>
</organism>
<evidence type="ECO:0000313" key="2">
    <source>
        <dbReference type="Proteomes" id="UP000523601"/>
    </source>
</evidence>
<sequence>MRASLISLALVTSLLAGCEPMPDLSAKESADVAAAPYPALIPLTPGTTHAAPTSATDAEMDALQARADALAAQAN</sequence>
<dbReference type="RefSeq" id="WP_176855723.1">
    <property type="nucleotide sequence ID" value="NZ_JABCJD010000010.1"/>
</dbReference>